<evidence type="ECO:0000313" key="3">
    <source>
        <dbReference type="Proteomes" id="UP000297703"/>
    </source>
</evidence>
<reference evidence="2 3" key="1">
    <citation type="submission" date="2019-04" db="EMBL/GenBank/DDBJ databases">
        <title>Draft genome of the big-headed turtle Platysternon megacephalum.</title>
        <authorList>
            <person name="Gong S."/>
        </authorList>
    </citation>
    <scope>NUCLEOTIDE SEQUENCE [LARGE SCALE GENOMIC DNA]</scope>
    <source>
        <strain evidence="2">DO16091913</strain>
        <tissue evidence="2">Muscle</tissue>
    </source>
</reference>
<dbReference type="Proteomes" id="UP000297703">
    <property type="component" value="Unassembled WGS sequence"/>
</dbReference>
<gene>
    <name evidence="2" type="ORF">DR999_PMT01543</name>
</gene>
<evidence type="ECO:0000313" key="2">
    <source>
        <dbReference type="EMBL" id="TFK14843.1"/>
    </source>
</evidence>
<accession>A0A4D9F2M4</accession>
<feature type="compositionally biased region" description="Polar residues" evidence="1">
    <location>
        <begin position="140"/>
        <end position="149"/>
    </location>
</feature>
<sequence>MTDAPIRSLLIDGELHLLLLVPQYLLNPQGPSALSQCCSPQMVHDTNTDYGKQLRERQWPSNSSYRVAAGVGYWLGCYSNCCQGNLRVLLLLLLQLLLLEASRRQCLSGTPKQPPAKASPDSTQNLTSFACCILMPLVSGGSSEPQSNPHPKPYKSLLKAA</sequence>
<name>A0A4D9F2M4_9SAUR</name>
<proteinExistence type="predicted"/>
<comment type="caution">
    <text evidence="2">The sequence shown here is derived from an EMBL/GenBank/DDBJ whole genome shotgun (WGS) entry which is preliminary data.</text>
</comment>
<feature type="region of interest" description="Disordered" evidence="1">
    <location>
        <begin position="140"/>
        <end position="161"/>
    </location>
</feature>
<dbReference type="EMBL" id="QXTE01000007">
    <property type="protein sequence ID" value="TFK14843.1"/>
    <property type="molecule type" value="Genomic_DNA"/>
</dbReference>
<protein>
    <submittedName>
        <fullName evidence="2">Transcriptional activator protein Pur-alpha</fullName>
    </submittedName>
</protein>
<keyword evidence="3" id="KW-1185">Reference proteome</keyword>
<evidence type="ECO:0000256" key="1">
    <source>
        <dbReference type="SAM" id="MobiDB-lite"/>
    </source>
</evidence>
<reference evidence="2 3" key="2">
    <citation type="submission" date="2019-04" db="EMBL/GenBank/DDBJ databases">
        <title>The genome sequence of big-headed turtle.</title>
        <authorList>
            <person name="Gong S."/>
        </authorList>
    </citation>
    <scope>NUCLEOTIDE SEQUENCE [LARGE SCALE GENOMIC DNA]</scope>
    <source>
        <strain evidence="2">DO16091913</strain>
        <tissue evidence="2">Muscle</tissue>
    </source>
</reference>
<dbReference type="AlphaFoldDB" id="A0A4D9F2M4"/>
<organism evidence="2 3">
    <name type="scientific">Platysternon megacephalum</name>
    <name type="common">big-headed turtle</name>
    <dbReference type="NCBI Taxonomy" id="55544"/>
    <lineage>
        <taxon>Eukaryota</taxon>
        <taxon>Metazoa</taxon>
        <taxon>Chordata</taxon>
        <taxon>Craniata</taxon>
        <taxon>Vertebrata</taxon>
        <taxon>Euteleostomi</taxon>
        <taxon>Archelosauria</taxon>
        <taxon>Testudinata</taxon>
        <taxon>Testudines</taxon>
        <taxon>Cryptodira</taxon>
        <taxon>Durocryptodira</taxon>
        <taxon>Testudinoidea</taxon>
        <taxon>Platysternidae</taxon>
        <taxon>Platysternon</taxon>
    </lineage>
</organism>